<evidence type="ECO:0000313" key="12">
    <source>
        <dbReference type="Proteomes" id="UP000221080"/>
    </source>
</evidence>
<keyword evidence="4" id="KW-0282">Flagellum</keyword>
<dbReference type="RefSeq" id="XP_017339127.1">
    <property type="nucleotide sequence ID" value="XM_017483638.3"/>
</dbReference>
<gene>
    <name evidence="13" type="primary">dydc2</name>
</gene>
<dbReference type="FunFam" id="1.20.890.10:FF:000009">
    <property type="entry name" value="DPY30 domain-containing protein 1"/>
    <property type="match status" value="1"/>
</dbReference>
<dbReference type="GeneID" id="108273936"/>
<comment type="similarity">
    <text evidence="2">Belongs to the dpy-30 family.</text>
</comment>
<keyword evidence="7" id="KW-0966">Cell projection</keyword>
<organism evidence="12 13">
    <name type="scientific">Ictalurus punctatus</name>
    <name type="common">Channel catfish</name>
    <name type="synonym">Silurus punctatus</name>
    <dbReference type="NCBI Taxonomy" id="7998"/>
    <lineage>
        <taxon>Eukaryota</taxon>
        <taxon>Metazoa</taxon>
        <taxon>Chordata</taxon>
        <taxon>Craniata</taxon>
        <taxon>Vertebrata</taxon>
        <taxon>Euteleostomi</taxon>
        <taxon>Actinopterygii</taxon>
        <taxon>Neopterygii</taxon>
        <taxon>Teleostei</taxon>
        <taxon>Ostariophysi</taxon>
        <taxon>Siluriformes</taxon>
        <taxon>Ictaluridae</taxon>
        <taxon>Ictalurus</taxon>
    </lineage>
</organism>
<reference evidence="12" key="1">
    <citation type="journal article" date="2016" name="Nat. Commun.">
        <title>The channel catfish genome sequence provides insights into the evolution of scale formation in teleosts.</title>
        <authorList>
            <person name="Liu Z."/>
            <person name="Liu S."/>
            <person name="Yao J."/>
            <person name="Bao L."/>
            <person name="Zhang J."/>
            <person name="Li Y."/>
            <person name="Jiang C."/>
            <person name="Sun L."/>
            <person name="Wang R."/>
            <person name="Zhang Y."/>
            <person name="Zhou T."/>
            <person name="Zeng Q."/>
            <person name="Fu Q."/>
            <person name="Gao S."/>
            <person name="Li N."/>
            <person name="Koren S."/>
            <person name="Jiang Y."/>
            <person name="Zimin A."/>
            <person name="Xu P."/>
            <person name="Phillippy A.M."/>
            <person name="Geng X."/>
            <person name="Song L."/>
            <person name="Sun F."/>
            <person name="Li C."/>
            <person name="Wang X."/>
            <person name="Chen A."/>
            <person name="Jin Y."/>
            <person name="Yuan Z."/>
            <person name="Yang Y."/>
            <person name="Tan S."/>
            <person name="Peatman E."/>
            <person name="Lu J."/>
            <person name="Qin Z."/>
            <person name="Dunham R."/>
            <person name="Li Z."/>
            <person name="Sonstegard T."/>
            <person name="Feng J."/>
            <person name="Danzmann R.G."/>
            <person name="Schroeder S."/>
            <person name="Scheffler B."/>
            <person name="Duke M.V."/>
            <person name="Ballard L."/>
            <person name="Kucuktas H."/>
            <person name="Kaltenboeck L."/>
            <person name="Liu H."/>
            <person name="Armbruster J."/>
            <person name="Xie Y."/>
            <person name="Kirby M.L."/>
            <person name="Tian Y."/>
            <person name="Flanagan M.E."/>
            <person name="Mu W."/>
            <person name="Waldbieser G.C."/>
        </authorList>
    </citation>
    <scope>NUCLEOTIDE SEQUENCE [LARGE SCALE GENOMIC DNA]</scope>
    <source>
        <strain evidence="12">SDA103</strain>
    </source>
</reference>
<protein>
    <recommendedName>
        <fullName evidence="10">DPY30 domain-containing protein 1</fullName>
    </recommendedName>
</protein>
<evidence type="ECO:0000256" key="5">
    <source>
        <dbReference type="ARBA" id="ARBA00023069"/>
    </source>
</evidence>
<dbReference type="GO" id="GO:0048188">
    <property type="term" value="C:Set1C/COMPASS complex"/>
    <property type="evidence" value="ECO:0007669"/>
    <property type="project" value="InterPro"/>
</dbReference>
<evidence type="ECO:0000256" key="10">
    <source>
        <dbReference type="ARBA" id="ARBA00068754"/>
    </source>
</evidence>
<evidence type="ECO:0000256" key="2">
    <source>
        <dbReference type="ARBA" id="ARBA00010849"/>
    </source>
</evidence>
<keyword evidence="5" id="KW-0969">Cilium</keyword>
<evidence type="ECO:0000256" key="3">
    <source>
        <dbReference type="ARBA" id="ARBA00022490"/>
    </source>
</evidence>
<dbReference type="OrthoDB" id="432281at2759"/>
<evidence type="ECO:0000256" key="6">
    <source>
        <dbReference type="ARBA" id="ARBA00023212"/>
    </source>
</evidence>
<dbReference type="STRING" id="7998.ENSIPUP00000004475"/>
<comment type="subunit">
    <text evidence="9">Component of the axonemal radial spoke complex 1 (RS1), at least composed of spoke head proteins RSPH1, RSPH3, RSPH9 and the cilia-specific component RSPH4A or sperm-specific component RSPH6A, spoke stalk proteins RSPH14, DNAJB13, DYDC1, ROPN1L and NME5, and the anchor protein IQUB. Interacts with SH3GL3.</text>
</comment>
<keyword evidence="6" id="KW-0206">Cytoskeleton</keyword>
<evidence type="ECO:0000256" key="4">
    <source>
        <dbReference type="ARBA" id="ARBA00022846"/>
    </source>
</evidence>
<keyword evidence="3" id="KW-0963">Cytoplasm</keyword>
<evidence type="ECO:0000256" key="8">
    <source>
        <dbReference type="ARBA" id="ARBA00058296"/>
    </source>
</evidence>
<feature type="compositionally biased region" description="Basic and acidic residues" evidence="11">
    <location>
        <begin position="158"/>
        <end position="172"/>
    </location>
</feature>
<dbReference type="Proteomes" id="UP000221080">
    <property type="component" value="Chromosome 13"/>
</dbReference>
<evidence type="ECO:0000313" key="13">
    <source>
        <dbReference type="RefSeq" id="XP_017339127.1"/>
    </source>
</evidence>
<evidence type="ECO:0000256" key="7">
    <source>
        <dbReference type="ARBA" id="ARBA00023273"/>
    </source>
</evidence>
<dbReference type="InterPro" id="IPR049630">
    <property type="entry name" value="DYDC-like_DD"/>
</dbReference>
<dbReference type="PANTHER" id="PTHR23356:SF16">
    <property type="entry name" value="DPY30 DOMAIN CONTAINING 2"/>
    <property type="match status" value="1"/>
</dbReference>
<evidence type="ECO:0000256" key="1">
    <source>
        <dbReference type="ARBA" id="ARBA00004611"/>
    </source>
</evidence>
<name>A0A2D0S8R5_ICTPU</name>
<dbReference type="PANTHER" id="PTHR23356">
    <property type="entry name" value="DPY30-RELATED"/>
    <property type="match status" value="1"/>
</dbReference>
<evidence type="ECO:0000256" key="11">
    <source>
        <dbReference type="SAM" id="MobiDB-lite"/>
    </source>
</evidence>
<feature type="compositionally biased region" description="Acidic residues" evidence="11">
    <location>
        <begin position="178"/>
        <end position="188"/>
    </location>
</feature>
<feature type="region of interest" description="Disordered" evidence="11">
    <location>
        <begin position="50"/>
        <end position="332"/>
    </location>
</feature>
<feature type="compositionally biased region" description="Basic and acidic residues" evidence="11">
    <location>
        <begin position="50"/>
        <end position="80"/>
    </location>
</feature>
<dbReference type="InterPro" id="IPR007858">
    <property type="entry name" value="Dpy-30_motif"/>
</dbReference>
<dbReference type="CDD" id="cd22966">
    <property type="entry name" value="DD_DYDC-like"/>
    <property type="match status" value="1"/>
</dbReference>
<accession>A0A2D0S8R5</accession>
<dbReference type="Gene3D" id="1.20.890.10">
    <property type="entry name" value="cAMP-dependent protein kinase regulatory subunit, dimerization-anchoring domain"/>
    <property type="match status" value="1"/>
</dbReference>
<comment type="function">
    <text evidence="8">Functions as part of axonemal radial spoke complexes that play an important part in the motility of sperm and cilia. Plays a crucial role during acrosome biogenesis.</text>
</comment>
<evidence type="ECO:0000256" key="9">
    <source>
        <dbReference type="ARBA" id="ARBA00062391"/>
    </source>
</evidence>
<dbReference type="AlphaFoldDB" id="A0A2D0S8R5"/>
<dbReference type="Pfam" id="PF05186">
    <property type="entry name" value="Dpy-30"/>
    <property type="match status" value="1"/>
</dbReference>
<reference evidence="13" key="2">
    <citation type="submission" date="2025-08" db="UniProtKB">
        <authorList>
            <consortium name="RefSeq"/>
        </authorList>
    </citation>
    <scope>IDENTIFICATION</scope>
    <source>
        <tissue evidence="13">Blood</tissue>
    </source>
</reference>
<comment type="subcellular location">
    <subcellularLocation>
        <location evidence="1">Cytoplasm</location>
        <location evidence="1">Cytoskeleton</location>
        <location evidence="1">Flagellum axoneme</location>
    </subcellularLocation>
</comment>
<keyword evidence="12" id="KW-1185">Reference proteome</keyword>
<dbReference type="InterPro" id="IPR037856">
    <property type="entry name" value="Sdc1/DPY30"/>
</dbReference>
<dbReference type="CTD" id="84332"/>
<dbReference type="KEGG" id="ipu:108273936"/>
<proteinExistence type="inferred from homology"/>
<sequence length="332" mass="36808">MDSEYLKQKLGKCLVEALAEVVEQRPMDPIEFLAHFIYKYKENMEYAKKKAANEKQLEEEVKKARQEAEHQKRLKEEESRLQAAQELTQEQVATPPPAPLQERPWMADPPKMEVLMEADGTNAGTEAAPLEPTTLPQEEEPEAQTEAETTAEPPPDAEDVKNAETTDVERAPSRAVNEDTEAAEEPENEPTLRDSDGSIAPDVDDTVSDDAARHPEEPVSETNPSQSQMEEEDSGGSNPRDVDGTVSVDDSKQAEEEQAGDDASQTLLKSTEEEPVNPEPSLMLQDDAELIHTDVTEDQSAALMESDAPRQEEPETLTNPSTLKDTEEDEED</sequence>